<reference evidence="2 3" key="1">
    <citation type="journal article" date="2015" name="Genome Biol. Evol.">
        <title>Comparative Genomics of a Bacterivorous Green Alga Reveals Evolutionary Causalities and Consequences of Phago-Mixotrophic Mode of Nutrition.</title>
        <authorList>
            <person name="Burns J.A."/>
            <person name="Paasch A."/>
            <person name="Narechania A."/>
            <person name="Kim E."/>
        </authorList>
    </citation>
    <scope>NUCLEOTIDE SEQUENCE [LARGE SCALE GENOMIC DNA]</scope>
    <source>
        <strain evidence="2 3">PLY_AMNH</strain>
    </source>
</reference>
<dbReference type="Proteomes" id="UP001190700">
    <property type="component" value="Unassembled WGS sequence"/>
</dbReference>
<gene>
    <name evidence="2" type="ORF">CYMTET_27190</name>
</gene>
<proteinExistence type="predicted"/>
<evidence type="ECO:0000313" key="2">
    <source>
        <dbReference type="EMBL" id="KAK3264040.1"/>
    </source>
</evidence>
<comment type="caution">
    <text evidence="2">The sequence shown here is derived from an EMBL/GenBank/DDBJ whole genome shotgun (WGS) entry which is preliminary data.</text>
</comment>
<feature type="region of interest" description="Disordered" evidence="1">
    <location>
        <begin position="221"/>
        <end position="305"/>
    </location>
</feature>
<evidence type="ECO:0000256" key="1">
    <source>
        <dbReference type="SAM" id="MobiDB-lite"/>
    </source>
</evidence>
<protein>
    <submittedName>
        <fullName evidence="2">Uncharacterized protein</fullName>
    </submittedName>
</protein>
<feature type="compositionally biased region" description="Basic and acidic residues" evidence="1">
    <location>
        <begin position="244"/>
        <end position="262"/>
    </location>
</feature>
<keyword evidence="3" id="KW-1185">Reference proteome</keyword>
<dbReference type="EMBL" id="LGRX02014832">
    <property type="protein sequence ID" value="KAK3264040.1"/>
    <property type="molecule type" value="Genomic_DNA"/>
</dbReference>
<accession>A0AAE0FQJ6</accession>
<evidence type="ECO:0000313" key="3">
    <source>
        <dbReference type="Proteomes" id="UP001190700"/>
    </source>
</evidence>
<feature type="compositionally biased region" description="Basic and acidic residues" evidence="1">
    <location>
        <begin position="150"/>
        <end position="164"/>
    </location>
</feature>
<dbReference type="AlphaFoldDB" id="A0AAE0FQJ6"/>
<feature type="region of interest" description="Disordered" evidence="1">
    <location>
        <begin position="87"/>
        <end position="206"/>
    </location>
</feature>
<name>A0AAE0FQJ6_9CHLO</name>
<sequence>MCAVGLGNEMDDTAWCQRTNCAGATGVYLKPPAVFGNVEAAGLDARTEYDASYKGHPVGEEPWEAAAAAPTHEAAWAAAMVVEAAPPSQNVAREGAGEGPGKTCGGTPTREGRRGGNNARRHRGGTPEEAVYVVAHRRERGGADNAGGAGEEREGAATGDRRGEGGGGGSNAGGTRGEEPAAAAPARRRGGGAGVPGDRGGTAGRQQWRSRWWHYLRGNGGEEREEAGRSGEAAQAATDQANKTLREEWKREAAARREREEQEAAVAAGGSEGGGGEKEAAGEAAGGQQDVPGKEAAAGPTHPGLHYPEDWAMQLEYMGVFVAHLADPVKPEALNEEFHNGYLTKNVVRNLMSFYDKGVKIFRMIVDVEAKIGLMIPLEALGGEVIDKLEEVTKKPLEVRPGPMARAALITHSGAEAHAMRIDQGEYGVLAVFTDEHQLVVYPGSHKAKGTSAKAVAGQAAPATARAVKAAPAKQAATVGFGGYEEGGIVTWLHLQQVSSIYTA</sequence>
<organism evidence="2 3">
    <name type="scientific">Cymbomonas tetramitiformis</name>
    <dbReference type="NCBI Taxonomy" id="36881"/>
    <lineage>
        <taxon>Eukaryota</taxon>
        <taxon>Viridiplantae</taxon>
        <taxon>Chlorophyta</taxon>
        <taxon>Pyramimonadophyceae</taxon>
        <taxon>Pyramimonadales</taxon>
        <taxon>Pyramimonadaceae</taxon>
        <taxon>Cymbomonas</taxon>
    </lineage>
</organism>
<feature type="compositionally biased region" description="Gly residues" evidence="1">
    <location>
        <begin position="165"/>
        <end position="175"/>
    </location>
</feature>
<feature type="compositionally biased region" description="Gly residues" evidence="1">
    <location>
        <begin position="191"/>
        <end position="203"/>
    </location>
</feature>